<feature type="domain" description="U1-type" evidence="3">
    <location>
        <begin position="310"/>
        <end position="344"/>
    </location>
</feature>
<dbReference type="InterPro" id="IPR004345">
    <property type="entry name" value="TB2_DP1_HVA22"/>
</dbReference>
<feature type="region of interest" description="Disordered" evidence="2">
    <location>
        <begin position="271"/>
        <end position="294"/>
    </location>
</feature>
<comment type="caution">
    <text evidence="4">The sequence shown here is derived from an EMBL/GenBank/DDBJ whole genome shotgun (WGS) entry which is preliminary data.</text>
</comment>
<keyword evidence="1" id="KW-0812">Transmembrane</keyword>
<dbReference type="InterPro" id="IPR013087">
    <property type="entry name" value="Znf_C2H2_type"/>
</dbReference>
<evidence type="ECO:0000256" key="1">
    <source>
        <dbReference type="RuleBase" id="RU362006"/>
    </source>
</evidence>
<evidence type="ECO:0000259" key="3">
    <source>
        <dbReference type="SMART" id="SM00451"/>
    </source>
</evidence>
<comment type="caution">
    <text evidence="1">Lacks conserved residue(s) required for the propagation of feature annotation.</text>
</comment>
<dbReference type="GO" id="GO:0016020">
    <property type="term" value="C:membrane"/>
    <property type="evidence" value="ECO:0007669"/>
    <property type="project" value="UniProtKB-SubCell"/>
</dbReference>
<keyword evidence="1" id="KW-1133">Transmembrane helix</keyword>
<protein>
    <recommendedName>
        <fullName evidence="1">HVA22-like protein</fullName>
    </recommendedName>
</protein>
<feature type="transmembrane region" description="Helical" evidence="1">
    <location>
        <begin position="48"/>
        <end position="71"/>
    </location>
</feature>
<dbReference type="AlphaFoldDB" id="A0A6A2YBP2"/>
<sequence>MMDFQALVKFALISFDSLAWPLFALGYPLRASVQALEANSNTETKRLVTYWIIFSLICLFEHAFIGILQWLPFWPYTKLTIICWMTIPRFDGALYVYDHFVHPSAHECVKPHGSPEAKEPKGTEPSVLQKDIKPVQATERREVALANPATGPDAVKTVNDAIMLPGINGEAGFDLTEIPSDKQVQKEWTCAMCLVKVKSNVGSGSAVKETLKHGSSSNIQGSQKKQKPPKGQVSAAAASVAPMNSDLPSNIAYTCYRAVNPKPETGEFHLPKEESEKSLPTTNMAGSQVKSSEKVQGQLQVGKEDGETTIPQFWCTICNVTCSRSEDLNCHLWGRKHLAQIQKLNNLQISKLT</sequence>
<keyword evidence="5" id="KW-1185">Reference proteome</keyword>
<dbReference type="PANTHER" id="PTHR12300">
    <property type="entry name" value="HVA22-LIKE PROTEINS"/>
    <property type="match status" value="1"/>
</dbReference>
<dbReference type="SUPFAM" id="SSF57667">
    <property type="entry name" value="beta-beta-alpha zinc fingers"/>
    <property type="match status" value="1"/>
</dbReference>
<evidence type="ECO:0000256" key="2">
    <source>
        <dbReference type="SAM" id="MobiDB-lite"/>
    </source>
</evidence>
<organism evidence="4 5">
    <name type="scientific">Hibiscus syriacus</name>
    <name type="common">Rose of Sharon</name>
    <dbReference type="NCBI Taxonomy" id="106335"/>
    <lineage>
        <taxon>Eukaryota</taxon>
        <taxon>Viridiplantae</taxon>
        <taxon>Streptophyta</taxon>
        <taxon>Embryophyta</taxon>
        <taxon>Tracheophyta</taxon>
        <taxon>Spermatophyta</taxon>
        <taxon>Magnoliopsida</taxon>
        <taxon>eudicotyledons</taxon>
        <taxon>Gunneridae</taxon>
        <taxon>Pentapetalae</taxon>
        <taxon>rosids</taxon>
        <taxon>malvids</taxon>
        <taxon>Malvales</taxon>
        <taxon>Malvaceae</taxon>
        <taxon>Malvoideae</taxon>
        <taxon>Hibiscus</taxon>
    </lineage>
</organism>
<dbReference type="InterPro" id="IPR003604">
    <property type="entry name" value="Matrin/U1-like-C_Znf_C2H2"/>
</dbReference>
<dbReference type="PANTHER" id="PTHR12300:SF43">
    <property type="entry name" value="HVA22-LIKE PROTEIN"/>
    <property type="match status" value="1"/>
</dbReference>
<comment type="similarity">
    <text evidence="1">Belongs to the DP1 family.</text>
</comment>
<feature type="compositionally biased region" description="Polar residues" evidence="2">
    <location>
        <begin position="278"/>
        <end position="294"/>
    </location>
</feature>
<dbReference type="GO" id="GO:0008270">
    <property type="term" value="F:zinc ion binding"/>
    <property type="evidence" value="ECO:0007669"/>
    <property type="project" value="InterPro"/>
</dbReference>
<accession>A0A6A2YBP2</accession>
<dbReference type="EMBL" id="VEPZ02001516">
    <property type="protein sequence ID" value="KAE8670037.1"/>
    <property type="molecule type" value="Genomic_DNA"/>
</dbReference>
<evidence type="ECO:0000313" key="4">
    <source>
        <dbReference type="EMBL" id="KAE8670037.1"/>
    </source>
</evidence>
<evidence type="ECO:0000313" key="5">
    <source>
        <dbReference type="Proteomes" id="UP000436088"/>
    </source>
</evidence>
<feature type="region of interest" description="Disordered" evidence="2">
    <location>
        <begin position="208"/>
        <end position="239"/>
    </location>
</feature>
<proteinExistence type="inferred from homology"/>
<dbReference type="InterPro" id="IPR036236">
    <property type="entry name" value="Znf_C2H2_sf"/>
</dbReference>
<dbReference type="Pfam" id="PF12874">
    <property type="entry name" value="zf-met"/>
    <property type="match status" value="1"/>
</dbReference>
<keyword evidence="1" id="KW-0472">Membrane</keyword>
<dbReference type="SMART" id="SM00451">
    <property type="entry name" value="ZnF_U1"/>
    <property type="match status" value="1"/>
</dbReference>
<gene>
    <name evidence="4" type="ORF">F3Y22_tig00112206pilonHSYRG00162</name>
</gene>
<dbReference type="Proteomes" id="UP000436088">
    <property type="component" value="Unassembled WGS sequence"/>
</dbReference>
<reference evidence="4" key="1">
    <citation type="submission" date="2019-09" db="EMBL/GenBank/DDBJ databases">
        <title>Draft genome information of white flower Hibiscus syriacus.</title>
        <authorList>
            <person name="Kim Y.-M."/>
        </authorList>
    </citation>
    <scope>NUCLEOTIDE SEQUENCE [LARGE SCALE GENOMIC DNA]</scope>
    <source>
        <strain evidence="4">YM2019G1</strain>
    </source>
</reference>
<comment type="subcellular location">
    <subcellularLocation>
        <location evidence="1">Membrane</location>
        <topology evidence="1">Multi-pass membrane protein</topology>
    </subcellularLocation>
</comment>
<dbReference type="GO" id="GO:0003676">
    <property type="term" value="F:nucleic acid binding"/>
    <property type="evidence" value="ECO:0007669"/>
    <property type="project" value="InterPro"/>
</dbReference>
<dbReference type="Pfam" id="PF03134">
    <property type="entry name" value="TB2_DP1_HVA22"/>
    <property type="match status" value="1"/>
</dbReference>
<name>A0A6A2YBP2_HIBSY</name>
<dbReference type="Gene3D" id="3.30.160.60">
    <property type="entry name" value="Classic Zinc Finger"/>
    <property type="match status" value="1"/>
</dbReference>